<dbReference type="InterPro" id="IPR036425">
    <property type="entry name" value="MoaB/Mog-like_dom_sf"/>
</dbReference>
<feature type="domain" description="MoaB/Mog" evidence="2">
    <location>
        <begin position="4"/>
        <end position="171"/>
    </location>
</feature>
<dbReference type="AlphaFoldDB" id="A0A1T4ZYA0"/>
<proteinExistence type="inferred from homology"/>
<dbReference type="PANTHER" id="PTHR13939:SF0">
    <property type="entry name" value="NMN AMIDOHYDROLASE-LIKE PROTEIN YFAY"/>
    <property type="match status" value="1"/>
</dbReference>
<evidence type="ECO:0000256" key="1">
    <source>
        <dbReference type="HAMAP-Rule" id="MF_00226"/>
    </source>
</evidence>
<dbReference type="InterPro" id="IPR050101">
    <property type="entry name" value="CinA"/>
</dbReference>
<dbReference type="CDD" id="cd00885">
    <property type="entry name" value="cinA"/>
    <property type="match status" value="1"/>
</dbReference>
<evidence type="ECO:0000259" key="2">
    <source>
        <dbReference type="SMART" id="SM00852"/>
    </source>
</evidence>
<evidence type="ECO:0000313" key="3">
    <source>
        <dbReference type="EMBL" id="SKB27698.1"/>
    </source>
</evidence>
<dbReference type="NCBIfam" id="TIGR00200">
    <property type="entry name" value="cinA_nterm"/>
    <property type="match status" value="1"/>
</dbReference>
<dbReference type="PANTHER" id="PTHR13939">
    <property type="entry name" value="NICOTINAMIDE-NUCLEOTIDE AMIDOHYDROLASE PNCC"/>
    <property type="match status" value="1"/>
</dbReference>
<dbReference type="RefSeq" id="WP_079588512.1">
    <property type="nucleotide sequence ID" value="NZ_FUYN01000001.1"/>
</dbReference>
<dbReference type="Pfam" id="PF02464">
    <property type="entry name" value="CinA"/>
    <property type="match status" value="1"/>
</dbReference>
<organism evidence="3 4">
    <name type="scientific">Acetoanaerobium noterae</name>
    <dbReference type="NCBI Taxonomy" id="745369"/>
    <lineage>
        <taxon>Bacteria</taxon>
        <taxon>Bacillati</taxon>
        <taxon>Bacillota</taxon>
        <taxon>Clostridia</taxon>
        <taxon>Peptostreptococcales</taxon>
        <taxon>Filifactoraceae</taxon>
        <taxon>Acetoanaerobium</taxon>
    </lineage>
</organism>
<dbReference type="Gene3D" id="3.40.980.10">
    <property type="entry name" value="MoaB/Mog-like domain"/>
    <property type="match status" value="1"/>
</dbReference>
<accession>A0A1T4ZYA0</accession>
<dbReference type="SUPFAM" id="SSF142433">
    <property type="entry name" value="CinA-like"/>
    <property type="match status" value="1"/>
</dbReference>
<dbReference type="Pfam" id="PF00994">
    <property type="entry name" value="MoCF_biosynth"/>
    <property type="match status" value="1"/>
</dbReference>
<dbReference type="InterPro" id="IPR008135">
    <property type="entry name" value="Competence-induced_CinA"/>
</dbReference>
<gene>
    <name evidence="1" type="primary">cinA</name>
    <name evidence="3" type="ORF">SAMN02745120_0538</name>
</gene>
<dbReference type="Gene3D" id="3.30.70.2860">
    <property type="match status" value="1"/>
</dbReference>
<dbReference type="PIRSF" id="PIRSF006728">
    <property type="entry name" value="CinA"/>
    <property type="match status" value="1"/>
</dbReference>
<dbReference type="HAMAP" id="MF_00226_B">
    <property type="entry name" value="CinA_B"/>
    <property type="match status" value="1"/>
</dbReference>
<reference evidence="4" key="1">
    <citation type="submission" date="2017-02" db="EMBL/GenBank/DDBJ databases">
        <authorList>
            <person name="Varghese N."/>
            <person name="Submissions S."/>
        </authorList>
    </citation>
    <scope>NUCLEOTIDE SEQUENCE [LARGE SCALE GENOMIC DNA]</scope>
    <source>
        <strain evidence="4">ATCC 35199</strain>
    </source>
</reference>
<dbReference type="EMBL" id="FUYN01000001">
    <property type="protein sequence ID" value="SKB27698.1"/>
    <property type="molecule type" value="Genomic_DNA"/>
</dbReference>
<dbReference type="NCBIfam" id="NF001813">
    <property type="entry name" value="PRK00549.1"/>
    <property type="match status" value="1"/>
</dbReference>
<dbReference type="SMART" id="SM00852">
    <property type="entry name" value="MoCF_biosynth"/>
    <property type="match status" value="1"/>
</dbReference>
<sequence>MKAEIIAVGTELLMGEILNSNSRDIARELYNLGIDVYHQSVVGDNLNRVSKELETAFERADLVITTGGLGPTRDDLTKEAAAHFLKRDMILDEASIKHLEDFFGSRGLPLNEGNKRQAYFPEGAKIIPNENGTAPACIIEFDEKVLVILPGPPREVIPLMEKYIIPYLEKRTGKVFISDIINISGIGEGHMEEKIMDIIEAQENPTVAPYAKEHGLTLRVTASARTEQEAKSLLEPVVKKICDRLGMDVYAIGDTTLEAVVASLLIEQNLSISVAESCSGGLLAGRLINYPGISKVFKEGFITYSNESKINTLGVDYKILSKYGAVSEEVAKQMAKGAADRAKSDVALSITGIAGPDGGTDEKPVGLVYIGLYLLGEVKVMKMDSWGSRDNVRRRAVSQALDMLRRELQIRASK</sequence>
<dbReference type="Pfam" id="PF18146">
    <property type="entry name" value="CinA_KH"/>
    <property type="match status" value="1"/>
</dbReference>
<dbReference type="Gene3D" id="3.90.950.20">
    <property type="entry name" value="CinA-like"/>
    <property type="match status" value="1"/>
</dbReference>
<comment type="similarity">
    <text evidence="1">Belongs to the CinA family.</text>
</comment>
<dbReference type="InterPro" id="IPR036653">
    <property type="entry name" value="CinA-like_C"/>
</dbReference>
<evidence type="ECO:0000313" key="4">
    <source>
        <dbReference type="Proteomes" id="UP000243406"/>
    </source>
</evidence>
<dbReference type="InterPro" id="IPR008136">
    <property type="entry name" value="CinA_C"/>
</dbReference>
<dbReference type="InterPro" id="IPR001453">
    <property type="entry name" value="MoaB/Mog_dom"/>
</dbReference>
<dbReference type="NCBIfam" id="TIGR00199">
    <property type="entry name" value="PncC_domain"/>
    <property type="match status" value="1"/>
</dbReference>
<name>A0A1T4ZYA0_9FIRM</name>
<dbReference type="NCBIfam" id="TIGR00177">
    <property type="entry name" value="molyb_syn"/>
    <property type="match status" value="1"/>
</dbReference>
<keyword evidence="4" id="KW-1185">Reference proteome</keyword>
<dbReference type="Proteomes" id="UP000243406">
    <property type="component" value="Unassembled WGS sequence"/>
</dbReference>
<dbReference type="SUPFAM" id="SSF53218">
    <property type="entry name" value="Molybdenum cofactor biosynthesis proteins"/>
    <property type="match status" value="1"/>
</dbReference>
<protein>
    <recommendedName>
        <fullName evidence="1">Putative competence-damage inducible protein</fullName>
    </recommendedName>
</protein>
<dbReference type="InterPro" id="IPR041424">
    <property type="entry name" value="CinA_KH"/>
</dbReference>
<dbReference type="OrthoDB" id="9801454at2"/>